<evidence type="ECO:0000256" key="4">
    <source>
        <dbReference type="ARBA" id="ARBA00022692"/>
    </source>
</evidence>
<evidence type="ECO:0000313" key="8">
    <source>
        <dbReference type="EMBL" id="VAW25889.1"/>
    </source>
</evidence>
<evidence type="ECO:0000256" key="7">
    <source>
        <dbReference type="SAM" id="Phobius"/>
    </source>
</evidence>
<gene>
    <name evidence="8" type="ORF">MNBD_BACTEROID06-800</name>
</gene>
<feature type="transmembrane region" description="Helical" evidence="7">
    <location>
        <begin position="106"/>
        <end position="128"/>
    </location>
</feature>
<evidence type="ECO:0000256" key="3">
    <source>
        <dbReference type="ARBA" id="ARBA00022475"/>
    </source>
</evidence>
<evidence type="ECO:0000256" key="5">
    <source>
        <dbReference type="ARBA" id="ARBA00022989"/>
    </source>
</evidence>
<protein>
    <submittedName>
        <fullName evidence="8">Sodium/glycine symporter GlyP</fullName>
    </submittedName>
</protein>
<keyword evidence="5 7" id="KW-1133">Transmembrane helix</keyword>
<comment type="subcellular location">
    <subcellularLocation>
        <location evidence="1">Cell membrane</location>
        <topology evidence="1">Multi-pass membrane protein</topology>
    </subcellularLocation>
</comment>
<feature type="transmembrane region" description="Helical" evidence="7">
    <location>
        <begin position="149"/>
        <end position="170"/>
    </location>
</feature>
<accession>A0A3B0UMV6</accession>
<name>A0A3B0UMV6_9ZZZZ</name>
<dbReference type="AlphaFoldDB" id="A0A3B0UMV6"/>
<sequence length="212" mass="22525">PASLALIFTDAFTAESVLGGAVGSIIIIGAKRAAFSNEAGIGTAPMVQAQAKTNEPVREGLVGMLGPAIDTLLVCTLTALAILVTGTWQESGIDGITVTVHAFNNAIPYVGSYLLFLAVLIFAITSLFSLSYYGEKSLAFLIGTKKAHFYKVIYVLSIVLGAVASLDFIINVIDSFYAMMAIPTMISALWLAPKVMEETKKYFAKMKSKGLL</sequence>
<dbReference type="PRINTS" id="PR00175">
    <property type="entry name" value="NAALASMPORT"/>
</dbReference>
<evidence type="ECO:0000256" key="2">
    <source>
        <dbReference type="ARBA" id="ARBA00022448"/>
    </source>
</evidence>
<dbReference type="EMBL" id="UOES01000033">
    <property type="protein sequence ID" value="VAW25889.1"/>
    <property type="molecule type" value="Genomic_DNA"/>
</dbReference>
<keyword evidence="2" id="KW-0813">Transport</keyword>
<dbReference type="GO" id="GO:0005886">
    <property type="term" value="C:plasma membrane"/>
    <property type="evidence" value="ECO:0007669"/>
    <property type="project" value="UniProtKB-SubCell"/>
</dbReference>
<proteinExistence type="predicted"/>
<keyword evidence="4 7" id="KW-0812">Transmembrane</keyword>
<evidence type="ECO:0000256" key="6">
    <source>
        <dbReference type="ARBA" id="ARBA00023136"/>
    </source>
</evidence>
<evidence type="ECO:0000256" key="1">
    <source>
        <dbReference type="ARBA" id="ARBA00004651"/>
    </source>
</evidence>
<keyword evidence="6 7" id="KW-0472">Membrane</keyword>
<reference evidence="8" key="1">
    <citation type="submission" date="2018-06" db="EMBL/GenBank/DDBJ databases">
        <authorList>
            <person name="Zhirakovskaya E."/>
        </authorList>
    </citation>
    <scope>NUCLEOTIDE SEQUENCE</scope>
</reference>
<feature type="non-terminal residue" evidence="8">
    <location>
        <position position="1"/>
    </location>
</feature>
<dbReference type="Pfam" id="PF01235">
    <property type="entry name" value="Na_Ala_symp"/>
    <property type="match status" value="1"/>
</dbReference>
<keyword evidence="3" id="KW-1003">Cell membrane</keyword>
<feature type="transmembrane region" description="Helical" evidence="7">
    <location>
        <begin position="176"/>
        <end position="196"/>
    </location>
</feature>
<dbReference type="PANTHER" id="PTHR30330">
    <property type="entry name" value="AGSS FAMILY TRANSPORTER, SODIUM-ALANINE"/>
    <property type="match status" value="1"/>
</dbReference>
<dbReference type="PANTHER" id="PTHR30330:SF3">
    <property type="entry name" value="TRANSCRIPTIONAL REGULATOR, LRP FAMILY"/>
    <property type="match status" value="1"/>
</dbReference>
<feature type="transmembrane region" description="Helical" evidence="7">
    <location>
        <begin position="61"/>
        <end position="86"/>
    </location>
</feature>
<dbReference type="GO" id="GO:0005283">
    <property type="term" value="F:amino acid:sodium symporter activity"/>
    <property type="evidence" value="ECO:0007669"/>
    <property type="project" value="InterPro"/>
</dbReference>
<organism evidence="8">
    <name type="scientific">hydrothermal vent metagenome</name>
    <dbReference type="NCBI Taxonomy" id="652676"/>
    <lineage>
        <taxon>unclassified sequences</taxon>
        <taxon>metagenomes</taxon>
        <taxon>ecological metagenomes</taxon>
    </lineage>
</organism>
<dbReference type="InterPro" id="IPR001463">
    <property type="entry name" value="Na/Ala_symport"/>
</dbReference>